<dbReference type="InterPro" id="IPR052742">
    <property type="entry name" value="Mito_N-acetyltransferase"/>
</dbReference>
<dbReference type="Gene3D" id="3.40.630.30">
    <property type="match status" value="1"/>
</dbReference>
<dbReference type="STRING" id="93684.SAMN05421853_107188"/>
<name>A0A1I5Z2I7_9RHOB</name>
<proteinExistence type="predicted"/>
<organism evidence="2 3">
    <name type="scientific">Roseivivax halotolerans</name>
    <dbReference type="NCBI Taxonomy" id="93684"/>
    <lineage>
        <taxon>Bacteria</taxon>
        <taxon>Pseudomonadati</taxon>
        <taxon>Pseudomonadota</taxon>
        <taxon>Alphaproteobacteria</taxon>
        <taxon>Rhodobacterales</taxon>
        <taxon>Roseobacteraceae</taxon>
        <taxon>Roseivivax</taxon>
    </lineage>
</organism>
<protein>
    <recommendedName>
        <fullName evidence="1">N-acetyltransferase domain-containing protein</fullName>
    </recommendedName>
</protein>
<keyword evidence="3" id="KW-1185">Reference proteome</keyword>
<feature type="domain" description="N-acetyltransferase" evidence="1">
    <location>
        <begin position="125"/>
        <end position="284"/>
    </location>
</feature>
<dbReference type="CDD" id="cd04301">
    <property type="entry name" value="NAT_SF"/>
    <property type="match status" value="1"/>
</dbReference>
<dbReference type="Pfam" id="PF10000">
    <property type="entry name" value="ACT_3"/>
    <property type="match status" value="1"/>
</dbReference>
<dbReference type="PANTHER" id="PTHR43138">
    <property type="entry name" value="ACETYLTRANSFERASE, GNAT FAMILY"/>
    <property type="match status" value="1"/>
</dbReference>
<evidence type="ECO:0000259" key="1">
    <source>
        <dbReference type="PROSITE" id="PS51186"/>
    </source>
</evidence>
<sequence>MIRQMAPSLLPDRYVFAGPEAAAAADRAIATVREAEGLSLILPVEVAAEFGAPSGPIMRQITLNVTSALDGIGLTAVVADALTREGIACNVIAGLNHDHVFVPEEDADRALSALEALSRDAGEPTAIRPATEADNAEIAAILMPVFRAGDTYTVDPDIPEADALAYWTGGERQVFVAERDGRVLGTYYLVRNQKGGGSHVANAGFATHSDARGKGLARAMLAHAEDAARQTGFRAMQFNFVVASNTRAVTTWERAGYVTAGRLPEAFRHPEHGYVDVLVMMKRL</sequence>
<dbReference type="Pfam" id="PF13840">
    <property type="entry name" value="ACT_7"/>
    <property type="match status" value="1"/>
</dbReference>
<dbReference type="SUPFAM" id="SSF55021">
    <property type="entry name" value="ACT-like"/>
    <property type="match status" value="2"/>
</dbReference>
<dbReference type="InterPro" id="IPR027795">
    <property type="entry name" value="CASTOR_ACT_dom"/>
</dbReference>
<dbReference type="AlphaFoldDB" id="A0A1I5Z2I7"/>
<accession>A0A1I5Z2I7</accession>
<dbReference type="InterPro" id="IPR016181">
    <property type="entry name" value="Acyl_CoA_acyltransferase"/>
</dbReference>
<dbReference type="GO" id="GO:0016747">
    <property type="term" value="F:acyltransferase activity, transferring groups other than amino-acyl groups"/>
    <property type="evidence" value="ECO:0007669"/>
    <property type="project" value="InterPro"/>
</dbReference>
<evidence type="ECO:0000313" key="3">
    <source>
        <dbReference type="Proteomes" id="UP000243106"/>
    </source>
</evidence>
<dbReference type="Pfam" id="PF00583">
    <property type="entry name" value="Acetyltransf_1"/>
    <property type="match status" value="1"/>
</dbReference>
<dbReference type="InterPro" id="IPR045865">
    <property type="entry name" value="ACT-like_dom_sf"/>
</dbReference>
<dbReference type="SUPFAM" id="SSF55729">
    <property type="entry name" value="Acyl-CoA N-acyltransferases (Nat)"/>
    <property type="match status" value="1"/>
</dbReference>
<gene>
    <name evidence="2" type="ORF">SAMN05421853_107188</name>
</gene>
<dbReference type="EMBL" id="FOXV01000007">
    <property type="protein sequence ID" value="SFQ50696.1"/>
    <property type="molecule type" value="Genomic_DNA"/>
</dbReference>
<evidence type="ECO:0000313" key="2">
    <source>
        <dbReference type="EMBL" id="SFQ50696.1"/>
    </source>
</evidence>
<dbReference type="PROSITE" id="PS51186">
    <property type="entry name" value="GNAT"/>
    <property type="match status" value="1"/>
</dbReference>
<dbReference type="InterPro" id="IPR018717">
    <property type="entry name" value="DUF2241"/>
</dbReference>
<dbReference type="InterPro" id="IPR000182">
    <property type="entry name" value="GNAT_dom"/>
</dbReference>
<dbReference type="PANTHER" id="PTHR43138:SF1">
    <property type="entry name" value="N-ACETYLTRANSFERASE ACA1"/>
    <property type="match status" value="1"/>
</dbReference>
<dbReference type="Proteomes" id="UP000243106">
    <property type="component" value="Unassembled WGS sequence"/>
</dbReference>
<reference evidence="3" key="1">
    <citation type="submission" date="2016-10" db="EMBL/GenBank/DDBJ databases">
        <authorList>
            <person name="Varghese N."/>
            <person name="Submissions S."/>
        </authorList>
    </citation>
    <scope>NUCLEOTIDE SEQUENCE [LARGE SCALE GENOMIC DNA]</scope>
    <source>
        <strain evidence="3">JCM 10271</strain>
    </source>
</reference>
<dbReference type="Gene3D" id="3.30.2130.10">
    <property type="entry name" value="VC0802-like"/>
    <property type="match status" value="1"/>
</dbReference>